<accession>A0A0B5IX87</accession>
<evidence type="ECO:0000313" key="2">
    <source>
        <dbReference type="Proteomes" id="UP000202511"/>
    </source>
</evidence>
<proteinExistence type="predicted"/>
<reference evidence="1 2" key="1">
    <citation type="journal article" date="2015" name="Parasitol. Res.">
        <title>Viruses in close associations with free-living amoebae.</title>
        <authorList>
            <person name="Scheid P."/>
        </authorList>
    </citation>
    <scope>NUCLEOTIDE SEQUENCE [LARGE SCALE GENOMIC DNA]</scope>
    <source>
        <strain evidence="1">KlaHel</strain>
    </source>
</reference>
<dbReference type="GeneID" id="23462270"/>
<evidence type="ECO:0000313" key="1">
    <source>
        <dbReference type="EMBL" id="AJF97353.1"/>
    </source>
</evidence>
<name>A0A0B5IX87_9VIRU</name>
<dbReference type="EMBL" id="KP136319">
    <property type="protein sequence ID" value="AJF97353.1"/>
    <property type="molecule type" value="Genomic_DNA"/>
</dbReference>
<dbReference type="RefSeq" id="YP_009119588.1">
    <property type="nucleotide sequence ID" value="NC_026440.1"/>
</dbReference>
<sequence length="171" mass="18880">MHMGTQGVQARPRALKPGGDQRRQRVAVIIIIAIVAERKSFVHAYRTSLDTPSVIIVVAPCSAEPTLSMFLRCRVCASRHALSFFEPCNASKKRKNFVLSNAGTRDDIAPRATVEKGPKDKMRRDDLVGQPVGGLFYFSHVALFPNFCFLGHVEKRRGPTRQTEDGASCAP</sequence>
<organism evidence="1 2">
    <name type="scientific">Pandoravirus inopinatum</name>
    <dbReference type="NCBI Taxonomy" id="1605721"/>
    <lineage>
        <taxon>Viruses</taxon>
        <taxon>Pandoravirus</taxon>
    </lineage>
</organism>
<protein>
    <submittedName>
        <fullName evidence="1">Uncharacterized protein</fullName>
    </submittedName>
</protein>
<dbReference type="KEGG" id="vg:23462270"/>
<dbReference type="Proteomes" id="UP000202511">
    <property type="component" value="Segment"/>
</dbReference>